<dbReference type="RefSeq" id="WP_117452159.1">
    <property type="nucleotide sequence ID" value="NZ_CP060636.1"/>
</dbReference>
<protein>
    <submittedName>
        <fullName evidence="1">Uncharacterized protein</fullName>
    </submittedName>
</protein>
<name>A0A7G9GLP9_9FIRM</name>
<dbReference type="Proteomes" id="UP000515856">
    <property type="component" value="Chromosome"/>
</dbReference>
<dbReference type="EMBL" id="CP060636">
    <property type="protein sequence ID" value="QNM11731.1"/>
    <property type="molecule type" value="Genomic_DNA"/>
</dbReference>
<evidence type="ECO:0000313" key="1">
    <source>
        <dbReference type="EMBL" id="QNM11731.1"/>
    </source>
</evidence>
<dbReference type="KEGG" id="ehn:H9Q80_15995"/>
<dbReference type="AlphaFoldDB" id="A0A7G9GLP9"/>
<sequence length="98" mass="10845">MKRFLADAVLIFVLITIGNYVKEQEHTQSSVTIEQKVSDFEDDIAQKHTIKQQVETGSLNEIKENKASALAKSTSEFVVDAIHSSVTAVSNIFDSIFA</sequence>
<gene>
    <name evidence="1" type="ORF">H9Q80_15995</name>
</gene>
<evidence type="ECO:0000313" key="2">
    <source>
        <dbReference type="Proteomes" id="UP000515856"/>
    </source>
</evidence>
<accession>A0A7G9GLP9</accession>
<proteinExistence type="predicted"/>
<keyword evidence="2" id="KW-1185">Reference proteome</keyword>
<reference evidence="1 2" key="1">
    <citation type="submission" date="2020-08" db="EMBL/GenBank/DDBJ databases">
        <authorList>
            <person name="Liu C."/>
            <person name="Sun Q."/>
        </authorList>
    </citation>
    <scope>NUCLEOTIDE SEQUENCE [LARGE SCALE GENOMIC DNA]</scope>
    <source>
        <strain evidence="1 2">NSJ-61</strain>
    </source>
</reference>
<organism evidence="1 2">
    <name type="scientific">[Eubacterium] hominis</name>
    <dbReference type="NCBI Taxonomy" id="2764325"/>
    <lineage>
        <taxon>Bacteria</taxon>
        <taxon>Bacillati</taxon>
        <taxon>Bacillota</taxon>
        <taxon>Erysipelotrichia</taxon>
        <taxon>Erysipelotrichales</taxon>
        <taxon>Erysipelotrichaceae</taxon>
        <taxon>Amedibacillus</taxon>
    </lineage>
</organism>